<evidence type="ECO:0000313" key="2">
    <source>
        <dbReference type="Proteomes" id="UP000199452"/>
    </source>
</evidence>
<protein>
    <submittedName>
        <fullName evidence="1">Uncharacterized protein</fullName>
    </submittedName>
</protein>
<reference evidence="1 2" key="1">
    <citation type="submission" date="2016-09" db="EMBL/GenBank/DDBJ databases">
        <authorList>
            <person name="Capua I."/>
            <person name="De Benedictis P."/>
            <person name="Joannis T."/>
            <person name="Lombin L.H."/>
            <person name="Cattoli G."/>
        </authorList>
    </citation>
    <scope>NUCLEOTIDE SEQUENCE [LARGE SCALE GENOMIC DNA]</scope>
    <source>
        <strain evidence="1 2">A7P-90m</strain>
    </source>
</reference>
<dbReference type="EMBL" id="FMYP01000020">
    <property type="protein sequence ID" value="SDC19243.1"/>
    <property type="molecule type" value="Genomic_DNA"/>
</dbReference>
<sequence length="32" mass="3780">MLESFNLLEFFLGEDVGNKKKLLPLPNFKREI</sequence>
<organism evidence="1 2">
    <name type="scientific">Williamwhitmania taraxaci</name>
    <dbReference type="NCBI Taxonomy" id="1640674"/>
    <lineage>
        <taxon>Bacteria</taxon>
        <taxon>Pseudomonadati</taxon>
        <taxon>Bacteroidota</taxon>
        <taxon>Bacteroidia</taxon>
        <taxon>Bacteroidales</taxon>
        <taxon>Williamwhitmaniaceae</taxon>
        <taxon>Williamwhitmania</taxon>
    </lineage>
</organism>
<name>A0A1G6JKJ7_9BACT</name>
<gene>
    <name evidence="1" type="ORF">SAMN05216323_102047</name>
</gene>
<keyword evidence="2" id="KW-1185">Reference proteome</keyword>
<evidence type="ECO:0000313" key="1">
    <source>
        <dbReference type="EMBL" id="SDC19243.1"/>
    </source>
</evidence>
<proteinExistence type="predicted"/>
<dbReference type="AlphaFoldDB" id="A0A1G6JKJ7"/>
<accession>A0A1G6JKJ7</accession>
<dbReference type="Proteomes" id="UP000199452">
    <property type="component" value="Unassembled WGS sequence"/>
</dbReference>